<name>A0A1B8H0D7_9GAMM</name>
<sequence length="142" mass="16262">MFLLTNKYDVRDSDSFIHITPKENLSGILGLKNEKELSELLDQIAKHKVHRKIHLKSSKGIFKNLTAGFSSQGYTYFFRNNITDFSIWLNLCGRHQGFKNVKITIPAYGMKSMMSPVQYRALDGTIMLEGDYRGDAIIEQVI</sequence>
<accession>A0A1B8H0D7</accession>
<dbReference type="Proteomes" id="UP000092247">
    <property type="component" value="Unassembled WGS sequence"/>
</dbReference>
<gene>
    <name evidence="1" type="ORF">AYY17_12840</name>
</gene>
<proteinExistence type="predicted"/>
<organism evidence="1 2">
    <name type="scientific">Morganella psychrotolerans</name>
    <dbReference type="NCBI Taxonomy" id="368603"/>
    <lineage>
        <taxon>Bacteria</taxon>
        <taxon>Pseudomonadati</taxon>
        <taxon>Pseudomonadota</taxon>
        <taxon>Gammaproteobacteria</taxon>
        <taxon>Enterobacterales</taxon>
        <taxon>Morganellaceae</taxon>
        <taxon>Morganella</taxon>
    </lineage>
</organism>
<protein>
    <submittedName>
        <fullName evidence="1">Uncharacterized protein</fullName>
    </submittedName>
</protein>
<comment type="caution">
    <text evidence="1">The sequence shown here is derived from an EMBL/GenBank/DDBJ whole genome shotgun (WGS) entry which is preliminary data.</text>
</comment>
<dbReference type="EMBL" id="LZEX01000045">
    <property type="protein sequence ID" value="OBU02532.1"/>
    <property type="molecule type" value="Genomic_DNA"/>
</dbReference>
<evidence type="ECO:0000313" key="1">
    <source>
        <dbReference type="EMBL" id="OBU02532.1"/>
    </source>
</evidence>
<reference evidence="1 2" key="1">
    <citation type="submission" date="2016-06" db="EMBL/GenBank/DDBJ databases">
        <authorList>
            <person name="Kjaerup R.B."/>
            <person name="Dalgaard T.S."/>
            <person name="Juul-Madsen H.R."/>
        </authorList>
    </citation>
    <scope>NUCLEOTIDE SEQUENCE [LARGE SCALE GENOMIC DNA]</scope>
    <source>
        <strain evidence="1 2">GCSL-Mp3</strain>
    </source>
</reference>
<dbReference type="RefSeq" id="WP_067426607.1">
    <property type="nucleotide sequence ID" value="NZ_CBCPID010000003.1"/>
</dbReference>
<evidence type="ECO:0000313" key="2">
    <source>
        <dbReference type="Proteomes" id="UP000092247"/>
    </source>
</evidence>
<dbReference type="AlphaFoldDB" id="A0A1B8H0D7"/>